<proteinExistence type="predicted"/>
<dbReference type="RefSeq" id="WP_004855674.1">
    <property type="nucleotide sequence ID" value="NZ_CACVBH010000005.1"/>
</dbReference>
<organism evidence="2 3">
    <name type="scientific">Bartonella doshiae</name>
    <dbReference type="NCBI Taxonomy" id="33044"/>
    <lineage>
        <taxon>Bacteria</taxon>
        <taxon>Pseudomonadati</taxon>
        <taxon>Pseudomonadota</taxon>
        <taxon>Alphaproteobacteria</taxon>
        <taxon>Hyphomicrobiales</taxon>
        <taxon>Bartonellaceae</taxon>
        <taxon>Bartonella</taxon>
    </lineage>
</organism>
<dbReference type="GO" id="GO:0005524">
    <property type="term" value="F:ATP binding"/>
    <property type="evidence" value="ECO:0007669"/>
    <property type="project" value="UniProtKB-KW"/>
</dbReference>
<feature type="domain" description="ABC transporter" evidence="1">
    <location>
        <begin position="2"/>
        <end position="103"/>
    </location>
</feature>
<keyword evidence="2" id="KW-0067">ATP-binding</keyword>
<evidence type="ECO:0000313" key="3">
    <source>
        <dbReference type="Proteomes" id="UP000254950"/>
    </source>
</evidence>
<dbReference type="EMBL" id="UFTF01000001">
    <property type="protein sequence ID" value="SUV45084.1"/>
    <property type="molecule type" value="Genomic_DNA"/>
</dbReference>
<name>A0A380ZFG3_BARDO</name>
<keyword evidence="2" id="KW-0547">Nucleotide-binding</keyword>
<sequence length="103" mass="11476">MYDPTFGHISIDGINIRSVNRESLRKSLATVFQDADLFNRTIHNNISIGRATVTDEELYEAAKIAAAHDFILKKNNRYDTIVGERGSQLSGGEKQRLAIARAV</sequence>
<dbReference type="GO" id="GO:0034040">
    <property type="term" value="F:ATPase-coupled lipid transmembrane transporter activity"/>
    <property type="evidence" value="ECO:0007669"/>
    <property type="project" value="TreeGrafter"/>
</dbReference>
<evidence type="ECO:0000313" key="2">
    <source>
        <dbReference type="EMBL" id="SUV45084.1"/>
    </source>
</evidence>
<protein>
    <submittedName>
        <fullName evidence="2">Beta-(1--&gt;2)glucan export ATP-binding/permease protein NdvA</fullName>
        <ecNumber evidence="2">3.6.3.42</ecNumber>
    </submittedName>
</protein>
<accession>A0A380ZFG3</accession>
<dbReference type="AlphaFoldDB" id="A0A380ZFG3"/>
<dbReference type="Proteomes" id="UP000254950">
    <property type="component" value="Unassembled WGS sequence"/>
</dbReference>
<dbReference type="InterPro" id="IPR003439">
    <property type="entry name" value="ABC_transporter-like_ATP-bd"/>
</dbReference>
<dbReference type="InterPro" id="IPR027417">
    <property type="entry name" value="P-loop_NTPase"/>
</dbReference>
<dbReference type="PANTHER" id="PTHR24221:SF654">
    <property type="entry name" value="ATP-BINDING CASSETTE SUB-FAMILY B MEMBER 6"/>
    <property type="match status" value="1"/>
</dbReference>
<dbReference type="Gene3D" id="3.40.50.300">
    <property type="entry name" value="P-loop containing nucleotide triphosphate hydrolases"/>
    <property type="match status" value="1"/>
</dbReference>
<dbReference type="InterPro" id="IPR039421">
    <property type="entry name" value="Type_1_exporter"/>
</dbReference>
<dbReference type="SUPFAM" id="SSF52540">
    <property type="entry name" value="P-loop containing nucleoside triphosphate hydrolases"/>
    <property type="match status" value="1"/>
</dbReference>
<gene>
    <name evidence="2" type="primary">ndvA_3</name>
    <name evidence="2" type="ORF">NCTC12862_00812</name>
</gene>
<dbReference type="Pfam" id="PF00005">
    <property type="entry name" value="ABC_tran"/>
    <property type="match status" value="1"/>
</dbReference>
<evidence type="ECO:0000259" key="1">
    <source>
        <dbReference type="Pfam" id="PF00005"/>
    </source>
</evidence>
<dbReference type="PANTHER" id="PTHR24221">
    <property type="entry name" value="ATP-BINDING CASSETTE SUB-FAMILY B"/>
    <property type="match status" value="1"/>
</dbReference>
<dbReference type="EC" id="3.6.3.42" evidence="2"/>
<dbReference type="GO" id="GO:0016887">
    <property type="term" value="F:ATP hydrolysis activity"/>
    <property type="evidence" value="ECO:0007669"/>
    <property type="project" value="InterPro"/>
</dbReference>
<reference evidence="2 3" key="1">
    <citation type="submission" date="2018-06" db="EMBL/GenBank/DDBJ databases">
        <authorList>
            <consortium name="Pathogen Informatics"/>
            <person name="Doyle S."/>
        </authorList>
    </citation>
    <scope>NUCLEOTIDE SEQUENCE [LARGE SCALE GENOMIC DNA]</scope>
    <source>
        <strain evidence="2 3">NCTC12862</strain>
    </source>
</reference>
<keyword evidence="2" id="KW-0378">Hydrolase</keyword>